<dbReference type="EMBL" id="JARAKH010000035">
    <property type="protein sequence ID" value="KAK8384229.1"/>
    <property type="molecule type" value="Genomic_DNA"/>
</dbReference>
<proteinExistence type="predicted"/>
<sequence length="130" mass="13978">MLYLPTHSLLGTTARPSVFLYGLLAASSSTAVNWLLGPCSKAPARIPLGIEASLPAITPELELLVPCREDPRKGPLGAEVLLPGVTYDEPICIVSTCYLNSSVEEERDLDRTALPVFTVQSVLLGQLQME</sequence>
<gene>
    <name evidence="1" type="ORF">O3P69_009167</name>
</gene>
<accession>A0AAW0T9B0</accession>
<dbReference type="AlphaFoldDB" id="A0AAW0T9B0"/>
<name>A0AAW0T9B0_SCYPA</name>
<comment type="caution">
    <text evidence="1">The sequence shown here is derived from an EMBL/GenBank/DDBJ whole genome shotgun (WGS) entry which is preliminary data.</text>
</comment>
<keyword evidence="2" id="KW-1185">Reference proteome</keyword>
<organism evidence="1 2">
    <name type="scientific">Scylla paramamosain</name>
    <name type="common">Mud crab</name>
    <dbReference type="NCBI Taxonomy" id="85552"/>
    <lineage>
        <taxon>Eukaryota</taxon>
        <taxon>Metazoa</taxon>
        <taxon>Ecdysozoa</taxon>
        <taxon>Arthropoda</taxon>
        <taxon>Crustacea</taxon>
        <taxon>Multicrustacea</taxon>
        <taxon>Malacostraca</taxon>
        <taxon>Eumalacostraca</taxon>
        <taxon>Eucarida</taxon>
        <taxon>Decapoda</taxon>
        <taxon>Pleocyemata</taxon>
        <taxon>Brachyura</taxon>
        <taxon>Eubrachyura</taxon>
        <taxon>Portunoidea</taxon>
        <taxon>Portunidae</taxon>
        <taxon>Portuninae</taxon>
        <taxon>Scylla</taxon>
    </lineage>
</organism>
<evidence type="ECO:0000313" key="1">
    <source>
        <dbReference type="EMBL" id="KAK8384229.1"/>
    </source>
</evidence>
<dbReference type="Proteomes" id="UP001487740">
    <property type="component" value="Unassembled WGS sequence"/>
</dbReference>
<protein>
    <submittedName>
        <fullName evidence="1">Uncharacterized protein</fullName>
    </submittedName>
</protein>
<evidence type="ECO:0000313" key="2">
    <source>
        <dbReference type="Proteomes" id="UP001487740"/>
    </source>
</evidence>
<reference evidence="1 2" key="1">
    <citation type="submission" date="2023-03" db="EMBL/GenBank/DDBJ databases">
        <title>High-quality genome of Scylla paramamosain provides insights in environmental adaptation.</title>
        <authorList>
            <person name="Zhang L."/>
        </authorList>
    </citation>
    <scope>NUCLEOTIDE SEQUENCE [LARGE SCALE GENOMIC DNA]</scope>
    <source>
        <strain evidence="1">LZ_2023a</strain>
        <tissue evidence="1">Muscle</tissue>
    </source>
</reference>